<evidence type="ECO:0000313" key="1">
    <source>
        <dbReference type="EMBL" id="MBK1870320.1"/>
    </source>
</evidence>
<evidence type="ECO:0000313" key="2">
    <source>
        <dbReference type="Proteomes" id="UP000616151"/>
    </source>
</evidence>
<dbReference type="Proteomes" id="UP000616151">
    <property type="component" value="Unassembled WGS sequence"/>
</dbReference>
<reference evidence="1" key="1">
    <citation type="submission" date="2021-01" db="EMBL/GenBank/DDBJ databases">
        <authorList>
            <person name="Sun Q."/>
        </authorList>
    </citation>
    <scope>NUCLEOTIDE SEQUENCE</scope>
    <source>
        <strain evidence="1">YIM B02566</strain>
    </source>
</reference>
<accession>A0ACC5RCE2</accession>
<proteinExistence type="predicted"/>
<keyword evidence="2" id="KW-1185">Reference proteome</keyword>
<dbReference type="EMBL" id="JAENHL010000008">
    <property type="protein sequence ID" value="MBK1870320.1"/>
    <property type="molecule type" value="Genomic_DNA"/>
</dbReference>
<comment type="caution">
    <text evidence="1">The sequence shown here is derived from an EMBL/GenBank/DDBJ whole genome shotgun (WGS) entry which is preliminary data.</text>
</comment>
<sequence>MSLNRLALCCAALIVFSGLHVAPASADLLGDIGTGVRKTGKAIERGAKKAGKAVKEGAEDAGEAIGRGARKLGRDLERGYCNLTSDRDCRVNARVGRDKQGPYTYDPKNPSKKYRGDETDPAQTDRDKQLSGFAAYVKNKDLTEAEIDDRDVHGFRRFLAPNAKLGVAYPDAQKALKAPTKSGEIRPCCQKGGGGPFLTDRLDKSKLFFAGGTEYLTKVDEPVYAPLTGWVEKEEDPRNNFAGLVLRDDKGYRATVSFLRLTPEIEQALKSNTRYTVKAGETVIGHAQDLHPAYPPEVPNHVYVTMSDPKGDLIDPAGKITLKRVPKSIPAKAPTTAAKP</sequence>
<protein>
    <submittedName>
        <fullName evidence="1">Uncharacterized protein</fullName>
    </submittedName>
</protein>
<gene>
    <name evidence="1" type="ORF">JHL16_28410</name>
</gene>
<organism evidence="1 2">
    <name type="scientific">Taklimakanibacter albus</name>
    <dbReference type="NCBI Taxonomy" id="2800327"/>
    <lineage>
        <taxon>Bacteria</taxon>
        <taxon>Pseudomonadati</taxon>
        <taxon>Pseudomonadota</taxon>
        <taxon>Alphaproteobacteria</taxon>
        <taxon>Hyphomicrobiales</taxon>
        <taxon>Aestuariivirgaceae</taxon>
        <taxon>Taklimakanibacter</taxon>
    </lineage>
</organism>
<name>A0ACC5RCE2_9HYPH</name>